<comment type="caution">
    <text evidence="2">The sequence shown here is derived from an EMBL/GenBank/DDBJ whole genome shotgun (WGS) entry which is preliminary data.</text>
</comment>
<dbReference type="Gene3D" id="3.10.350.10">
    <property type="entry name" value="LysM domain"/>
    <property type="match status" value="1"/>
</dbReference>
<dbReference type="PANTHER" id="PTHR34700:SF4">
    <property type="entry name" value="PHAGE-LIKE ELEMENT PBSX PROTEIN XKDP"/>
    <property type="match status" value="1"/>
</dbReference>
<gene>
    <name evidence="2" type="ORF">I4W93_017055</name>
</gene>
<dbReference type="PROSITE" id="PS51782">
    <property type="entry name" value="LYSM"/>
    <property type="match status" value="1"/>
</dbReference>
<protein>
    <submittedName>
        <fullName evidence="2">LysM peptidoglycan-binding domain-containing protein</fullName>
    </submittedName>
</protein>
<dbReference type="Proteomes" id="UP000663814">
    <property type="component" value="Unassembled WGS sequence"/>
</dbReference>
<accession>A0ABS7XF43</accession>
<evidence type="ECO:0000313" key="3">
    <source>
        <dbReference type="Proteomes" id="UP000663814"/>
    </source>
</evidence>
<name>A0ABS7XF43_9GAMM</name>
<evidence type="ECO:0000259" key="1">
    <source>
        <dbReference type="PROSITE" id="PS51782"/>
    </source>
</evidence>
<keyword evidence="3" id="KW-1185">Reference proteome</keyword>
<dbReference type="EMBL" id="JAERPS020000006">
    <property type="protein sequence ID" value="MBZ9613303.1"/>
    <property type="molecule type" value="Genomic_DNA"/>
</dbReference>
<proteinExistence type="predicted"/>
<dbReference type="SMART" id="SM00257">
    <property type="entry name" value="LysM"/>
    <property type="match status" value="1"/>
</dbReference>
<reference evidence="2 3" key="1">
    <citation type="submission" date="2020-12" db="EMBL/GenBank/DDBJ databases">
        <authorList>
            <person name="Ruan W."/>
            <person name="Khan S.A."/>
            <person name="Jeon C.O."/>
        </authorList>
    </citation>
    <scope>NUCLEOTIDE SEQUENCE [LARGE SCALE GENOMIC DNA]</scope>
    <source>
        <strain evidence="2 3">MA-13</strain>
    </source>
</reference>
<reference evidence="2 3" key="2">
    <citation type="submission" date="2021-08" db="EMBL/GenBank/DDBJ databases">
        <title>Rheinheimera aquimaris sp. nov., isolated from seawater of the East Sea in Korea.</title>
        <authorList>
            <person name="Kim K.H."/>
            <person name="Wenting R."/>
            <person name="Kim K.R."/>
            <person name="Jeon C.O."/>
        </authorList>
    </citation>
    <scope>NUCLEOTIDE SEQUENCE [LARGE SCALE GENOMIC DNA]</scope>
    <source>
        <strain evidence="2 3">MA-13</strain>
    </source>
</reference>
<dbReference type="Pfam" id="PF01476">
    <property type="entry name" value="LysM"/>
    <property type="match status" value="1"/>
</dbReference>
<sequence length="371" mass="41473">MLKKFAIVATLLVMSGFINVFADVLTIREGAPASYVVKKGDTLWDISALYLNEPWLWPQLWQMNPQVDNPHLIYPGDTLTLTYDAEGRPRLAVNDNVKRLSPTIRKTLKGDSAVTTLPLSLIRHYLTFEQALSEEQINALPYVLGSNANVKNSVSDHIIYAKGVLETGASYGVYRQGKPYFDPETETILGYETKLIATARAFRPGREVSEETETPAEASSLNVLSVKREIKQGDRILPALEGQSLPAFFVMSRPGFDINGLIIDTTSDLREFSKWDIVVLNRGTRQELKAGHMLGIYRNSPMVIDGPDGPVYVEDANRLQKMFRNISEDAIQLPREKVGELMVFKVSEQTSFAIVTKTQRPIRVGDLIANL</sequence>
<dbReference type="InterPro" id="IPR036779">
    <property type="entry name" value="LysM_dom_sf"/>
</dbReference>
<dbReference type="CDD" id="cd00118">
    <property type="entry name" value="LysM"/>
    <property type="match status" value="1"/>
</dbReference>
<feature type="domain" description="LysM" evidence="1">
    <location>
        <begin position="33"/>
        <end position="81"/>
    </location>
</feature>
<dbReference type="InterPro" id="IPR052196">
    <property type="entry name" value="Bact_Kbp"/>
</dbReference>
<dbReference type="PANTHER" id="PTHR34700">
    <property type="entry name" value="POTASSIUM BINDING PROTEIN KBP"/>
    <property type="match status" value="1"/>
</dbReference>
<dbReference type="InterPro" id="IPR018392">
    <property type="entry name" value="LysM"/>
</dbReference>
<dbReference type="SUPFAM" id="SSF54106">
    <property type="entry name" value="LysM domain"/>
    <property type="match status" value="1"/>
</dbReference>
<organism evidence="2 3">
    <name type="scientific">Rheinheimera maricola</name>
    <dbReference type="NCBI Taxonomy" id="2793282"/>
    <lineage>
        <taxon>Bacteria</taxon>
        <taxon>Pseudomonadati</taxon>
        <taxon>Pseudomonadota</taxon>
        <taxon>Gammaproteobacteria</taxon>
        <taxon>Chromatiales</taxon>
        <taxon>Chromatiaceae</taxon>
        <taxon>Rheinheimera</taxon>
    </lineage>
</organism>
<dbReference type="RefSeq" id="WP_205311989.1">
    <property type="nucleotide sequence ID" value="NZ_JAERPS020000006.1"/>
</dbReference>
<evidence type="ECO:0000313" key="2">
    <source>
        <dbReference type="EMBL" id="MBZ9613303.1"/>
    </source>
</evidence>